<evidence type="ECO:0000313" key="1">
    <source>
        <dbReference type="EMBL" id="AKU93206.1"/>
    </source>
</evidence>
<reference evidence="1 2" key="1">
    <citation type="submission" date="2015-08" db="EMBL/GenBank/DDBJ databases">
        <authorList>
            <person name="Babu N.S."/>
            <person name="Beckwith C.J."/>
            <person name="Beseler K.G."/>
            <person name="Brison A."/>
            <person name="Carone J.V."/>
            <person name="Caskin T.P."/>
            <person name="Diamond M."/>
            <person name="Durham M.E."/>
            <person name="Foxe J.M."/>
            <person name="Go M."/>
            <person name="Henderson B.A."/>
            <person name="Jones I.B."/>
            <person name="McGettigan J.A."/>
            <person name="Micheletti S.J."/>
            <person name="Nasrallah M.E."/>
            <person name="Ortiz D."/>
            <person name="Piller C.R."/>
            <person name="Privatt S.R."/>
            <person name="Schneider S.L."/>
            <person name="Sharp S."/>
            <person name="Smith T.C."/>
            <person name="Stanton J.D."/>
            <person name="Ullery H.E."/>
            <person name="Wilson R.J."/>
            <person name="Serrano M.G."/>
            <person name="Buck G."/>
            <person name="Lee V."/>
            <person name="Wang Y."/>
            <person name="Carvalho R."/>
            <person name="Voegtly L."/>
            <person name="Shi R."/>
            <person name="Duckworth R."/>
            <person name="Johnson A."/>
            <person name="Loviza R."/>
            <person name="Walstead R."/>
            <person name="Shah Z."/>
            <person name="Kiflezghi M."/>
            <person name="Wade K."/>
            <person name="Ball S.L."/>
            <person name="Bradley K.W."/>
            <person name="Asai D.J."/>
            <person name="Bowman C.A."/>
            <person name="Russell D.A."/>
            <person name="Pope W.H."/>
            <person name="Jacobs-Sera D."/>
            <person name="Hendrix R.W."/>
            <person name="Hatfull G.F."/>
        </authorList>
    </citation>
    <scope>NUCLEOTIDE SEQUENCE [LARGE SCALE GENOMIC DNA]</scope>
    <source>
        <strain evidence="1 2">DSM 27710</strain>
    </source>
</reference>
<sequence length="186" mass="20348">MVANRAFERGIAVLAPIGTFGGCTWNPKFADWWCWPIAPNQIRETEMLISRIQSDLEEVAARSRPIPTVLAGFSNGGFMAMRLAGHGPEISGLVVAQAGAPEKFSFDGMRPMPTLLLAARGDEWQYPTMQTLRNTLVSQGWAPEWKEREGPHALQPEDVEAVISFVSRLPALPEGSIPSSRSTSAE</sequence>
<evidence type="ECO:0008006" key="3">
    <source>
        <dbReference type="Google" id="ProtNLM"/>
    </source>
</evidence>
<gene>
    <name evidence="1" type="ORF">AKJ08_3593</name>
</gene>
<name>A0A0K1PIJ3_9BACT</name>
<organism evidence="1 2">
    <name type="scientific">Vulgatibacter incomptus</name>
    <dbReference type="NCBI Taxonomy" id="1391653"/>
    <lineage>
        <taxon>Bacteria</taxon>
        <taxon>Pseudomonadati</taxon>
        <taxon>Myxococcota</taxon>
        <taxon>Myxococcia</taxon>
        <taxon>Myxococcales</taxon>
        <taxon>Cystobacterineae</taxon>
        <taxon>Vulgatibacteraceae</taxon>
        <taxon>Vulgatibacter</taxon>
    </lineage>
</organism>
<accession>A0A0K1PIJ3</accession>
<dbReference type="InterPro" id="IPR029058">
    <property type="entry name" value="AB_hydrolase_fold"/>
</dbReference>
<dbReference type="EMBL" id="CP012332">
    <property type="protein sequence ID" value="AKU93206.1"/>
    <property type="molecule type" value="Genomic_DNA"/>
</dbReference>
<keyword evidence="2" id="KW-1185">Reference proteome</keyword>
<dbReference type="STRING" id="1391653.AKJ08_3593"/>
<dbReference type="PROSITE" id="PS51257">
    <property type="entry name" value="PROKAR_LIPOPROTEIN"/>
    <property type="match status" value="1"/>
</dbReference>
<dbReference type="Gene3D" id="3.40.50.1820">
    <property type="entry name" value="alpha/beta hydrolase"/>
    <property type="match status" value="1"/>
</dbReference>
<evidence type="ECO:0000313" key="2">
    <source>
        <dbReference type="Proteomes" id="UP000055590"/>
    </source>
</evidence>
<dbReference type="SUPFAM" id="SSF53474">
    <property type="entry name" value="alpha/beta-Hydrolases"/>
    <property type="match status" value="1"/>
</dbReference>
<dbReference type="AlphaFoldDB" id="A0A0K1PIJ3"/>
<protein>
    <recommendedName>
        <fullName evidence="3">Phospholipase/carboxylesterase/thioesterase domain-containing protein</fullName>
    </recommendedName>
</protein>
<dbReference type="KEGG" id="vin:AKJ08_3593"/>
<dbReference type="Proteomes" id="UP000055590">
    <property type="component" value="Chromosome"/>
</dbReference>
<proteinExistence type="predicted"/>